<gene>
    <name evidence="2" type="ORF">HGB44_15690</name>
</gene>
<dbReference type="SUPFAM" id="SSF103196">
    <property type="entry name" value="Roadblock/LC7 domain"/>
    <property type="match status" value="1"/>
</dbReference>
<dbReference type="AlphaFoldDB" id="A0A7X6MCV1"/>
<organism evidence="2 3">
    <name type="scientific">Nocardiopsis alborubida</name>
    <dbReference type="NCBI Taxonomy" id="146802"/>
    <lineage>
        <taxon>Bacteria</taxon>
        <taxon>Bacillati</taxon>
        <taxon>Actinomycetota</taxon>
        <taxon>Actinomycetes</taxon>
        <taxon>Streptosporangiales</taxon>
        <taxon>Nocardiopsidaceae</taxon>
        <taxon>Nocardiopsis</taxon>
    </lineage>
</organism>
<proteinExistence type="predicted"/>
<dbReference type="InterPro" id="IPR004942">
    <property type="entry name" value="Roadblock/LAMTOR2_dom"/>
</dbReference>
<reference evidence="2 3" key="1">
    <citation type="submission" date="2020-04" db="EMBL/GenBank/DDBJ databases">
        <title>MicrobeNet Type strains.</title>
        <authorList>
            <person name="Nicholson A.C."/>
        </authorList>
    </citation>
    <scope>NUCLEOTIDE SEQUENCE [LARGE SCALE GENOMIC DNA]</scope>
    <source>
        <strain evidence="2 3">ATCC 23612</strain>
    </source>
</reference>
<dbReference type="Pfam" id="PF03259">
    <property type="entry name" value="Robl_LC7"/>
    <property type="match status" value="1"/>
</dbReference>
<accession>A0A7X6MCV1</accession>
<dbReference type="RefSeq" id="WP_061082957.1">
    <property type="nucleotide sequence ID" value="NZ_JAAXPG010000013.1"/>
</dbReference>
<name>A0A7X6MCV1_9ACTN</name>
<protein>
    <submittedName>
        <fullName evidence="2">Roadblock/LC7 domain-containing protein</fullName>
    </submittedName>
</protein>
<evidence type="ECO:0000313" key="2">
    <source>
        <dbReference type="EMBL" id="NKY99093.1"/>
    </source>
</evidence>
<comment type="caution">
    <text evidence="2">The sequence shown here is derived from an EMBL/GenBank/DDBJ whole genome shotgun (WGS) entry which is preliminary data.</text>
</comment>
<dbReference type="EMBL" id="JAAXPG010000013">
    <property type="protein sequence ID" value="NKY99093.1"/>
    <property type="molecule type" value="Genomic_DNA"/>
</dbReference>
<dbReference type="Proteomes" id="UP000553209">
    <property type="component" value="Unassembled WGS sequence"/>
</dbReference>
<dbReference type="SMART" id="SM00960">
    <property type="entry name" value="Robl_LC7"/>
    <property type="match status" value="1"/>
</dbReference>
<keyword evidence="3" id="KW-1185">Reference proteome</keyword>
<evidence type="ECO:0000313" key="3">
    <source>
        <dbReference type="Proteomes" id="UP000553209"/>
    </source>
</evidence>
<sequence>MAAELAELAKRARLASALVCSHDALVLAYTGMDQEHAERSAATFATLFSTAASYSRLLSTGDVERVVLRCADGPMVMLPITSCTCLLAAMPDDQALITGAGACGEFADAVAPLLPQELPRTVGGMRVHRSPVSKEAA</sequence>
<feature type="domain" description="Roadblock/LAMTOR2" evidence="1">
    <location>
        <begin position="1"/>
        <end position="88"/>
    </location>
</feature>
<evidence type="ECO:0000259" key="1">
    <source>
        <dbReference type="SMART" id="SM00960"/>
    </source>
</evidence>
<dbReference type="Gene3D" id="3.30.450.30">
    <property type="entry name" value="Dynein light chain 2a, cytoplasmic"/>
    <property type="match status" value="1"/>
</dbReference>